<keyword evidence="2" id="KW-0012">Acyltransferase</keyword>
<dbReference type="EMBL" id="BMFK01000001">
    <property type="protein sequence ID" value="GGE61367.1"/>
    <property type="molecule type" value="Genomic_DNA"/>
</dbReference>
<organism evidence="4 5">
    <name type="scientific">Priestia taiwanensis</name>
    <dbReference type="NCBI Taxonomy" id="1347902"/>
    <lineage>
        <taxon>Bacteria</taxon>
        <taxon>Bacillati</taxon>
        <taxon>Bacillota</taxon>
        <taxon>Bacilli</taxon>
        <taxon>Bacillales</taxon>
        <taxon>Bacillaceae</taxon>
        <taxon>Priestia</taxon>
    </lineage>
</organism>
<comment type="caution">
    <text evidence="4">The sequence shown here is derived from an EMBL/GenBank/DDBJ whole genome shotgun (WGS) entry which is preliminary data.</text>
</comment>
<dbReference type="SUPFAM" id="SSF55729">
    <property type="entry name" value="Acyl-CoA N-acyltransferases (Nat)"/>
    <property type="match status" value="1"/>
</dbReference>
<dbReference type="Pfam" id="PF13673">
    <property type="entry name" value="Acetyltransf_10"/>
    <property type="match status" value="1"/>
</dbReference>
<dbReference type="AlphaFoldDB" id="A0A917AM59"/>
<dbReference type="InterPro" id="IPR000182">
    <property type="entry name" value="GNAT_dom"/>
</dbReference>
<reference evidence="4" key="2">
    <citation type="submission" date="2020-09" db="EMBL/GenBank/DDBJ databases">
        <authorList>
            <person name="Sun Q."/>
            <person name="Zhou Y."/>
        </authorList>
    </citation>
    <scope>NUCLEOTIDE SEQUENCE</scope>
    <source>
        <strain evidence="4">CGMCC 1.12698</strain>
    </source>
</reference>
<reference evidence="4" key="1">
    <citation type="journal article" date="2014" name="Int. J. Syst. Evol. Microbiol.">
        <title>Complete genome sequence of Corynebacterium casei LMG S-19264T (=DSM 44701T), isolated from a smear-ripened cheese.</title>
        <authorList>
            <consortium name="US DOE Joint Genome Institute (JGI-PGF)"/>
            <person name="Walter F."/>
            <person name="Albersmeier A."/>
            <person name="Kalinowski J."/>
            <person name="Ruckert C."/>
        </authorList>
    </citation>
    <scope>NUCLEOTIDE SEQUENCE</scope>
    <source>
        <strain evidence="4">CGMCC 1.12698</strain>
    </source>
</reference>
<evidence type="ECO:0000313" key="5">
    <source>
        <dbReference type="Proteomes" id="UP000605259"/>
    </source>
</evidence>
<keyword evidence="5" id="KW-1185">Reference proteome</keyword>
<name>A0A917AM59_9BACI</name>
<evidence type="ECO:0000256" key="1">
    <source>
        <dbReference type="ARBA" id="ARBA00022679"/>
    </source>
</evidence>
<dbReference type="InterPro" id="IPR016181">
    <property type="entry name" value="Acyl_CoA_acyltransferase"/>
</dbReference>
<accession>A0A917AM59</accession>
<dbReference type="GO" id="GO:0005737">
    <property type="term" value="C:cytoplasm"/>
    <property type="evidence" value="ECO:0007669"/>
    <property type="project" value="TreeGrafter"/>
</dbReference>
<gene>
    <name evidence="4" type="ORF">GCM10007140_09600</name>
</gene>
<evidence type="ECO:0000256" key="2">
    <source>
        <dbReference type="ARBA" id="ARBA00023315"/>
    </source>
</evidence>
<dbReference type="PROSITE" id="PS51186">
    <property type="entry name" value="GNAT"/>
    <property type="match status" value="1"/>
</dbReference>
<evidence type="ECO:0000313" key="4">
    <source>
        <dbReference type="EMBL" id="GGE61367.1"/>
    </source>
</evidence>
<sequence length="134" mass="15441">MKQVVYSTEEPMSFEELKSLYESLGWNSLNLSVEDLANMCRQSWYALYVYENDNLVGMGRILSDGVITGIICGLCVLPIYQSQGIGNELLHRLVHYCEANKVIPQLMCKEELIPYYEKRGFEPFTVGMMKQINR</sequence>
<dbReference type="PANTHER" id="PTHR43626:SF4">
    <property type="entry name" value="GCN5-RELATED N-ACETYLTRANSFERASE 2, CHLOROPLASTIC"/>
    <property type="match status" value="1"/>
</dbReference>
<proteinExistence type="predicted"/>
<dbReference type="GO" id="GO:0008080">
    <property type="term" value="F:N-acetyltransferase activity"/>
    <property type="evidence" value="ECO:0007669"/>
    <property type="project" value="InterPro"/>
</dbReference>
<dbReference type="CDD" id="cd04301">
    <property type="entry name" value="NAT_SF"/>
    <property type="match status" value="1"/>
</dbReference>
<keyword evidence="1" id="KW-0808">Transferase</keyword>
<dbReference type="PANTHER" id="PTHR43626">
    <property type="entry name" value="ACYL-COA N-ACYLTRANSFERASE"/>
    <property type="match status" value="1"/>
</dbReference>
<dbReference type="Gene3D" id="3.40.630.30">
    <property type="match status" value="1"/>
</dbReference>
<dbReference type="Proteomes" id="UP000605259">
    <property type="component" value="Unassembled WGS sequence"/>
</dbReference>
<protein>
    <submittedName>
        <fullName evidence="4">N-acetyltransferase</fullName>
    </submittedName>
</protein>
<dbReference type="InterPro" id="IPR045039">
    <property type="entry name" value="NSI-like"/>
</dbReference>
<feature type="domain" description="N-acetyltransferase" evidence="3">
    <location>
        <begin position="4"/>
        <end position="134"/>
    </location>
</feature>
<evidence type="ECO:0000259" key="3">
    <source>
        <dbReference type="PROSITE" id="PS51186"/>
    </source>
</evidence>